<evidence type="ECO:0000256" key="1">
    <source>
        <dbReference type="ARBA" id="ARBA00004141"/>
    </source>
</evidence>
<keyword evidence="4 5" id="KW-0472">Membrane</keyword>
<keyword evidence="7" id="KW-0436">Ligase</keyword>
<feature type="transmembrane region" description="Helical" evidence="5">
    <location>
        <begin position="113"/>
        <end position="131"/>
    </location>
</feature>
<dbReference type="InterPro" id="IPR051533">
    <property type="entry name" value="WaaL-like"/>
</dbReference>
<reference evidence="7 8" key="1">
    <citation type="submission" date="2018-08" db="EMBL/GenBank/DDBJ databases">
        <title>Parvularcula sp. SM1705, isolated from surface water of the South Sea China.</title>
        <authorList>
            <person name="Sun L."/>
        </authorList>
    </citation>
    <scope>NUCLEOTIDE SEQUENCE [LARGE SCALE GENOMIC DNA]</scope>
    <source>
        <strain evidence="7 8">SM1705</strain>
    </source>
</reference>
<dbReference type="InParanoid" id="A0A371R7T2"/>
<dbReference type="GO" id="GO:0016874">
    <property type="term" value="F:ligase activity"/>
    <property type="evidence" value="ECO:0007669"/>
    <property type="project" value="UniProtKB-KW"/>
</dbReference>
<dbReference type="RefSeq" id="WP_116393237.1">
    <property type="nucleotide sequence ID" value="NZ_QUQO01000002.1"/>
</dbReference>
<comment type="caution">
    <text evidence="7">The sequence shown here is derived from an EMBL/GenBank/DDBJ whole genome shotgun (WGS) entry which is preliminary data.</text>
</comment>
<feature type="transmembrane region" description="Helical" evidence="5">
    <location>
        <begin position="240"/>
        <end position="263"/>
    </location>
</feature>
<feature type="transmembrane region" description="Helical" evidence="5">
    <location>
        <begin position="275"/>
        <end position="293"/>
    </location>
</feature>
<name>A0A371R7T2_9PROT</name>
<protein>
    <submittedName>
        <fullName evidence="7">O-antigen ligase domain-containing protein</fullName>
    </submittedName>
</protein>
<evidence type="ECO:0000259" key="6">
    <source>
        <dbReference type="Pfam" id="PF04932"/>
    </source>
</evidence>
<feature type="domain" description="O-antigen ligase-related" evidence="6">
    <location>
        <begin position="198"/>
        <end position="339"/>
    </location>
</feature>
<evidence type="ECO:0000256" key="3">
    <source>
        <dbReference type="ARBA" id="ARBA00022989"/>
    </source>
</evidence>
<feature type="transmembrane region" description="Helical" evidence="5">
    <location>
        <begin position="79"/>
        <end position="101"/>
    </location>
</feature>
<keyword evidence="2 5" id="KW-0812">Transmembrane</keyword>
<gene>
    <name evidence="7" type="ORF">DX908_14655</name>
</gene>
<evidence type="ECO:0000313" key="7">
    <source>
        <dbReference type="EMBL" id="RFB01521.1"/>
    </source>
</evidence>
<keyword evidence="8" id="KW-1185">Reference proteome</keyword>
<dbReference type="PANTHER" id="PTHR37422">
    <property type="entry name" value="TEICHURONIC ACID BIOSYNTHESIS PROTEIN TUAE"/>
    <property type="match status" value="1"/>
</dbReference>
<dbReference type="OrthoDB" id="7586246at2"/>
<dbReference type="Proteomes" id="UP000264589">
    <property type="component" value="Unassembled WGS sequence"/>
</dbReference>
<accession>A0A371R7T2</accession>
<evidence type="ECO:0000313" key="8">
    <source>
        <dbReference type="Proteomes" id="UP000264589"/>
    </source>
</evidence>
<comment type="subcellular location">
    <subcellularLocation>
        <location evidence="1">Membrane</location>
        <topology evidence="1">Multi-pass membrane protein</topology>
    </subcellularLocation>
</comment>
<dbReference type="GO" id="GO:0016020">
    <property type="term" value="C:membrane"/>
    <property type="evidence" value="ECO:0007669"/>
    <property type="project" value="UniProtKB-SubCell"/>
</dbReference>
<feature type="transmembrane region" description="Helical" evidence="5">
    <location>
        <begin position="195"/>
        <end position="228"/>
    </location>
</feature>
<evidence type="ECO:0000256" key="4">
    <source>
        <dbReference type="ARBA" id="ARBA00023136"/>
    </source>
</evidence>
<evidence type="ECO:0000256" key="2">
    <source>
        <dbReference type="ARBA" id="ARBA00022692"/>
    </source>
</evidence>
<dbReference type="AlphaFoldDB" id="A0A371R7T2"/>
<dbReference type="InterPro" id="IPR007016">
    <property type="entry name" value="O-antigen_ligase-rel_domated"/>
</dbReference>
<feature type="transmembrane region" description="Helical" evidence="5">
    <location>
        <begin position="329"/>
        <end position="352"/>
    </location>
</feature>
<proteinExistence type="predicted"/>
<feature type="transmembrane region" description="Helical" evidence="5">
    <location>
        <begin position="388"/>
        <end position="408"/>
    </location>
</feature>
<organism evidence="7 8">
    <name type="scientific">Parvularcula marina</name>
    <dbReference type="NCBI Taxonomy" id="2292771"/>
    <lineage>
        <taxon>Bacteria</taxon>
        <taxon>Pseudomonadati</taxon>
        <taxon>Pseudomonadota</taxon>
        <taxon>Alphaproteobacteria</taxon>
        <taxon>Parvularculales</taxon>
        <taxon>Parvularculaceae</taxon>
        <taxon>Parvularcula</taxon>
    </lineage>
</organism>
<feature type="transmembrane region" description="Helical" evidence="5">
    <location>
        <begin position="55"/>
        <end position="73"/>
    </location>
</feature>
<feature type="transmembrane region" description="Helical" evidence="5">
    <location>
        <begin position="151"/>
        <end position="174"/>
    </location>
</feature>
<sequence>MAKTLLLAGPVLFLLVLATALFGADRPAFALFLSGAFLSVGAVAAWVTPRIRLTPAIWLGLWGGAIVVLGQSLGPHPAISLPDLAVLLAAGAVYLTMAGAVSTGRQAEHVFRAMSIAVLLVGIAAFFNFIASPDTVYGQSKAFHEGRLTAAFLSANTAATLFGMFSLFGLAGVLRVLGGGGLAGIFDRLGKGATLPLLVLIFSLTCLMLTGSRGGIAATIVAGAGLIFWDRQEAKSKLPFWVPVLAILIVGAGLTAASGSVLGDRLTEGAIDGNGRMLIWQVSLAAFQGAPLFGHGFGRFEEAIAPHITLETAPILIQQGAAHNLLLQWLVQGGIVGVAGGLAILTAAILPLRAGLARRRRQRGMMKLAGAMMLLVLLHGMLDYGLEIPAVVWWLSAFLGLGAGVAAAEKTAKKKSPGQ</sequence>
<feature type="transmembrane region" description="Helical" evidence="5">
    <location>
        <begin position="364"/>
        <end position="382"/>
    </location>
</feature>
<dbReference type="PANTHER" id="PTHR37422:SF13">
    <property type="entry name" value="LIPOPOLYSACCHARIDE BIOSYNTHESIS PROTEIN PA4999-RELATED"/>
    <property type="match status" value="1"/>
</dbReference>
<keyword evidence="3 5" id="KW-1133">Transmembrane helix</keyword>
<feature type="transmembrane region" description="Helical" evidence="5">
    <location>
        <begin position="28"/>
        <end position="48"/>
    </location>
</feature>
<dbReference type="EMBL" id="QUQO01000002">
    <property type="protein sequence ID" value="RFB01521.1"/>
    <property type="molecule type" value="Genomic_DNA"/>
</dbReference>
<dbReference type="Pfam" id="PF04932">
    <property type="entry name" value="Wzy_C"/>
    <property type="match status" value="1"/>
</dbReference>
<evidence type="ECO:0000256" key="5">
    <source>
        <dbReference type="SAM" id="Phobius"/>
    </source>
</evidence>